<dbReference type="EC" id="6.3.2.9" evidence="5 19"/>
<evidence type="ECO:0000256" key="15">
    <source>
        <dbReference type="ARBA" id="ARBA00023316"/>
    </source>
</evidence>
<keyword evidence="12 19" id="KW-0133">Cell shape</keyword>
<dbReference type="Proteomes" id="UP000199433">
    <property type="component" value="Unassembled WGS sequence"/>
</dbReference>
<dbReference type="Pfam" id="PF08245">
    <property type="entry name" value="Mur_ligase_M"/>
    <property type="match status" value="1"/>
</dbReference>
<evidence type="ECO:0000256" key="10">
    <source>
        <dbReference type="ARBA" id="ARBA00022741"/>
    </source>
</evidence>
<dbReference type="Gene3D" id="3.40.50.720">
    <property type="entry name" value="NAD(P)-binding Rossmann-like Domain"/>
    <property type="match status" value="1"/>
</dbReference>
<dbReference type="GO" id="GO:0005737">
    <property type="term" value="C:cytoplasm"/>
    <property type="evidence" value="ECO:0007669"/>
    <property type="project" value="UniProtKB-SubCell"/>
</dbReference>
<evidence type="ECO:0000256" key="17">
    <source>
        <dbReference type="ARBA" id="ARBA00032324"/>
    </source>
</evidence>
<evidence type="ECO:0000256" key="20">
    <source>
        <dbReference type="RuleBase" id="RU003664"/>
    </source>
</evidence>
<dbReference type="GO" id="GO:0005524">
    <property type="term" value="F:ATP binding"/>
    <property type="evidence" value="ECO:0007669"/>
    <property type="project" value="UniProtKB-UniRule"/>
</dbReference>
<dbReference type="Pfam" id="PF21799">
    <property type="entry name" value="MurD-like_N"/>
    <property type="match status" value="1"/>
</dbReference>
<dbReference type="GO" id="GO:0008764">
    <property type="term" value="F:UDP-N-acetylmuramoylalanine-D-glutamate ligase activity"/>
    <property type="evidence" value="ECO:0007669"/>
    <property type="project" value="UniProtKB-UniRule"/>
</dbReference>
<dbReference type="GO" id="GO:0004326">
    <property type="term" value="F:tetrahydrofolylpolyglutamate synthase activity"/>
    <property type="evidence" value="ECO:0007669"/>
    <property type="project" value="InterPro"/>
</dbReference>
<keyword evidence="15 19" id="KW-0961">Cell wall biogenesis/degradation</keyword>
<dbReference type="SUPFAM" id="SSF53244">
    <property type="entry name" value="MurD-like peptide ligases, peptide-binding domain"/>
    <property type="match status" value="1"/>
</dbReference>
<name>A0A1G8W3W8_9LACT</name>
<feature type="domain" description="Mur ligase central" evidence="22">
    <location>
        <begin position="117"/>
        <end position="294"/>
    </location>
</feature>
<organism evidence="23 24">
    <name type="scientific">Alkalibacterium thalassium</name>
    <dbReference type="NCBI Taxonomy" id="426701"/>
    <lineage>
        <taxon>Bacteria</taxon>
        <taxon>Bacillati</taxon>
        <taxon>Bacillota</taxon>
        <taxon>Bacilli</taxon>
        <taxon>Lactobacillales</taxon>
        <taxon>Carnobacteriaceae</taxon>
        <taxon>Alkalibacterium</taxon>
    </lineage>
</organism>
<keyword evidence="7 19" id="KW-0963">Cytoplasm</keyword>
<keyword evidence="11 19" id="KW-0067">ATP-binding</keyword>
<dbReference type="InterPro" id="IPR005762">
    <property type="entry name" value="MurD"/>
</dbReference>
<dbReference type="PANTHER" id="PTHR43692">
    <property type="entry name" value="UDP-N-ACETYLMURAMOYLALANINE--D-GLUTAMATE LIGASE"/>
    <property type="match status" value="1"/>
</dbReference>
<dbReference type="GO" id="GO:0051301">
    <property type="term" value="P:cell division"/>
    <property type="evidence" value="ECO:0007669"/>
    <property type="project" value="UniProtKB-KW"/>
</dbReference>
<keyword evidence="9 19" id="KW-0132">Cell division</keyword>
<keyword evidence="14 19" id="KW-0131">Cell cycle</keyword>
<dbReference type="Gene3D" id="3.40.1190.10">
    <property type="entry name" value="Mur-like, catalytic domain"/>
    <property type="match status" value="1"/>
</dbReference>
<feature type="binding site" evidence="19">
    <location>
        <begin position="119"/>
        <end position="125"/>
    </location>
    <ligand>
        <name>ATP</name>
        <dbReference type="ChEBI" id="CHEBI:30616"/>
    </ligand>
</feature>
<keyword evidence="24" id="KW-1185">Reference proteome</keyword>
<evidence type="ECO:0000313" key="24">
    <source>
        <dbReference type="Proteomes" id="UP000199433"/>
    </source>
</evidence>
<evidence type="ECO:0000256" key="6">
    <source>
        <dbReference type="ARBA" id="ARBA00015655"/>
    </source>
</evidence>
<comment type="catalytic activity">
    <reaction evidence="18 19 20">
        <text>UDP-N-acetyl-alpha-D-muramoyl-L-alanine + D-glutamate + ATP = UDP-N-acetyl-alpha-D-muramoyl-L-alanyl-D-glutamate + ADP + phosphate + H(+)</text>
        <dbReference type="Rhea" id="RHEA:16429"/>
        <dbReference type="ChEBI" id="CHEBI:15378"/>
        <dbReference type="ChEBI" id="CHEBI:29986"/>
        <dbReference type="ChEBI" id="CHEBI:30616"/>
        <dbReference type="ChEBI" id="CHEBI:43474"/>
        <dbReference type="ChEBI" id="CHEBI:83898"/>
        <dbReference type="ChEBI" id="CHEBI:83900"/>
        <dbReference type="ChEBI" id="CHEBI:456216"/>
        <dbReference type="EC" id="6.3.2.9"/>
    </reaction>
</comment>
<dbReference type="RefSeq" id="WP_091264579.1">
    <property type="nucleotide sequence ID" value="NZ_FNFK01000003.1"/>
</dbReference>
<comment type="subcellular location">
    <subcellularLocation>
        <location evidence="2 19 20">Cytoplasm</location>
    </subcellularLocation>
</comment>
<proteinExistence type="inferred from homology"/>
<evidence type="ECO:0000256" key="2">
    <source>
        <dbReference type="ARBA" id="ARBA00004496"/>
    </source>
</evidence>
<dbReference type="SUPFAM" id="SSF53623">
    <property type="entry name" value="MurD-like peptide ligases, catalytic domain"/>
    <property type="match status" value="1"/>
</dbReference>
<feature type="domain" description="Mur ligase C-terminal" evidence="21">
    <location>
        <begin position="316"/>
        <end position="430"/>
    </location>
</feature>
<comment type="similarity">
    <text evidence="4 19">Belongs to the MurCDEF family.</text>
</comment>
<keyword evidence="13 19" id="KW-0573">Peptidoglycan synthesis</keyword>
<dbReference type="GO" id="GO:0071555">
    <property type="term" value="P:cell wall organization"/>
    <property type="evidence" value="ECO:0007669"/>
    <property type="project" value="UniProtKB-KW"/>
</dbReference>
<evidence type="ECO:0000256" key="4">
    <source>
        <dbReference type="ARBA" id="ARBA00010416"/>
    </source>
</evidence>
<dbReference type="STRING" id="426701.SAMN04488098_100324"/>
<evidence type="ECO:0000256" key="16">
    <source>
        <dbReference type="ARBA" id="ARBA00030398"/>
    </source>
</evidence>
<sequence>MSNQTEYKNRKVLILGLAVSGYSAAKVLKELGAEVTVNDYKDIDSSDEAKELRSLGITVVSGGHPLSLLDQPIDLLVKNPGIPYSNNLLKEAEKRDIPIITDVEVAYTISPSSLVAITGTNGKTTTTKMIESLLVAEPGEGHIYSVGNIGTPSTTVALHSNPEDTLVMEVSSFQLMGTKTFRPNIAVITNLHSAHLDYHGSREEYVEAKMAITKNQKAEDYLIYNHDQLELTNLVLSASEAQLIPFSRKSLLDKGVYLDGGVIYFNNEKIMDSSSIVLPGKHNLENALAAIAVAKLHNVTNQTIEKVFSHFHGVPHRMQFVDDIRERRFYNDSKATNSLATINALEGFQQKVILLAGGMDREDDLENLIPSFRNHVKALFTFGETKNKLLEVGKKAGISEQAAFETLSEAVYKAFEISEKYDVILLSPSCASWDAYANFEARGQDYIDTIRNIKSMMKKESKHPSECIIYENISNWWRYRRPYLSGSCADQTDESDE</sequence>
<gene>
    <name evidence="19" type="primary">murD</name>
    <name evidence="23" type="ORF">SAMN04488098_100324</name>
</gene>
<evidence type="ECO:0000256" key="3">
    <source>
        <dbReference type="ARBA" id="ARBA00004752"/>
    </source>
</evidence>
<dbReference type="Pfam" id="PF02875">
    <property type="entry name" value="Mur_ligase_C"/>
    <property type="match status" value="1"/>
</dbReference>
<evidence type="ECO:0000256" key="9">
    <source>
        <dbReference type="ARBA" id="ARBA00022618"/>
    </source>
</evidence>
<dbReference type="Gene3D" id="3.90.190.20">
    <property type="entry name" value="Mur ligase, C-terminal domain"/>
    <property type="match status" value="1"/>
</dbReference>
<reference evidence="24" key="1">
    <citation type="submission" date="2016-10" db="EMBL/GenBank/DDBJ databases">
        <authorList>
            <person name="Varghese N."/>
            <person name="Submissions S."/>
        </authorList>
    </citation>
    <scope>NUCLEOTIDE SEQUENCE [LARGE SCALE GENOMIC DNA]</scope>
    <source>
        <strain evidence="24">DSM 19181</strain>
    </source>
</reference>
<evidence type="ECO:0000313" key="23">
    <source>
        <dbReference type="EMBL" id="SDJ73064.1"/>
    </source>
</evidence>
<dbReference type="InterPro" id="IPR004101">
    <property type="entry name" value="Mur_ligase_C"/>
</dbReference>
<dbReference type="HAMAP" id="MF_00639">
    <property type="entry name" value="MurD"/>
    <property type="match status" value="1"/>
</dbReference>
<dbReference type="GO" id="GO:0009252">
    <property type="term" value="P:peptidoglycan biosynthetic process"/>
    <property type="evidence" value="ECO:0007669"/>
    <property type="project" value="UniProtKB-UniRule"/>
</dbReference>
<dbReference type="AlphaFoldDB" id="A0A1G8W3W8"/>
<dbReference type="PANTHER" id="PTHR43692:SF1">
    <property type="entry name" value="UDP-N-ACETYLMURAMOYLALANINE--D-GLUTAMATE LIGASE"/>
    <property type="match status" value="1"/>
</dbReference>
<dbReference type="InterPro" id="IPR018109">
    <property type="entry name" value="Folylpolyglutamate_synth_CS"/>
</dbReference>
<dbReference type="InterPro" id="IPR013221">
    <property type="entry name" value="Mur_ligase_cen"/>
</dbReference>
<evidence type="ECO:0000259" key="21">
    <source>
        <dbReference type="Pfam" id="PF02875"/>
    </source>
</evidence>
<evidence type="ECO:0000256" key="1">
    <source>
        <dbReference type="ARBA" id="ARBA00002734"/>
    </source>
</evidence>
<evidence type="ECO:0000256" key="14">
    <source>
        <dbReference type="ARBA" id="ARBA00023306"/>
    </source>
</evidence>
<evidence type="ECO:0000259" key="22">
    <source>
        <dbReference type="Pfam" id="PF08245"/>
    </source>
</evidence>
<keyword evidence="10 19" id="KW-0547">Nucleotide-binding</keyword>
<evidence type="ECO:0000256" key="5">
    <source>
        <dbReference type="ARBA" id="ARBA00012212"/>
    </source>
</evidence>
<evidence type="ECO:0000256" key="18">
    <source>
        <dbReference type="ARBA" id="ARBA00047632"/>
    </source>
</evidence>
<protein>
    <recommendedName>
        <fullName evidence="6 19">UDP-N-acetylmuramoylalanine--D-glutamate ligase</fullName>
        <ecNumber evidence="5 19">6.3.2.9</ecNumber>
    </recommendedName>
    <alternativeName>
        <fullName evidence="17 19">D-glutamic acid-adding enzyme</fullName>
    </alternativeName>
    <alternativeName>
        <fullName evidence="16 19">UDP-N-acetylmuramoyl-L-alanyl-D-glutamate synthetase</fullName>
    </alternativeName>
</protein>
<dbReference type="SUPFAM" id="SSF51984">
    <property type="entry name" value="MurCD N-terminal domain"/>
    <property type="match status" value="1"/>
</dbReference>
<dbReference type="UniPathway" id="UPA00219"/>
<dbReference type="NCBIfam" id="TIGR01087">
    <property type="entry name" value="murD"/>
    <property type="match status" value="1"/>
</dbReference>
<keyword evidence="8 19" id="KW-0436">Ligase</keyword>
<comment type="function">
    <text evidence="1 19 20">Cell wall formation. Catalyzes the addition of glutamate to the nucleotide precursor UDP-N-acetylmuramoyl-L-alanine (UMA).</text>
</comment>
<evidence type="ECO:0000256" key="13">
    <source>
        <dbReference type="ARBA" id="ARBA00022984"/>
    </source>
</evidence>
<dbReference type="PROSITE" id="PS01011">
    <property type="entry name" value="FOLYLPOLYGLU_SYNT_1"/>
    <property type="match status" value="1"/>
</dbReference>
<dbReference type="GO" id="GO:0008360">
    <property type="term" value="P:regulation of cell shape"/>
    <property type="evidence" value="ECO:0007669"/>
    <property type="project" value="UniProtKB-KW"/>
</dbReference>
<dbReference type="InterPro" id="IPR036565">
    <property type="entry name" value="Mur-like_cat_sf"/>
</dbReference>
<dbReference type="InterPro" id="IPR036615">
    <property type="entry name" value="Mur_ligase_C_dom_sf"/>
</dbReference>
<evidence type="ECO:0000256" key="7">
    <source>
        <dbReference type="ARBA" id="ARBA00022490"/>
    </source>
</evidence>
<evidence type="ECO:0000256" key="8">
    <source>
        <dbReference type="ARBA" id="ARBA00022598"/>
    </source>
</evidence>
<dbReference type="OrthoDB" id="9809796at2"/>
<comment type="pathway">
    <text evidence="3 19 20">Cell wall biogenesis; peptidoglycan biosynthesis.</text>
</comment>
<dbReference type="EMBL" id="FNFK01000003">
    <property type="protein sequence ID" value="SDJ73064.1"/>
    <property type="molecule type" value="Genomic_DNA"/>
</dbReference>
<evidence type="ECO:0000256" key="12">
    <source>
        <dbReference type="ARBA" id="ARBA00022960"/>
    </source>
</evidence>
<evidence type="ECO:0000256" key="19">
    <source>
        <dbReference type="HAMAP-Rule" id="MF_00639"/>
    </source>
</evidence>
<evidence type="ECO:0000256" key="11">
    <source>
        <dbReference type="ARBA" id="ARBA00022840"/>
    </source>
</evidence>
<accession>A0A1G8W3W8</accession>